<dbReference type="CDD" id="cd19079">
    <property type="entry name" value="AKR_EcYajO-like"/>
    <property type="match status" value="1"/>
</dbReference>
<name>A0ABR4P051_9SACH</name>
<keyword evidence="1" id="KW-0560">Oxidoreductase</keyword>
<dbReference type="PANTHER" id="PTHR43364:SF15">
    <property type="entry name" value="ARYL-ALCOHOL DEHYDROGENASE AAD16-RELATED"/>
    <property type="match status" value="1"/>
</dbReference>
<dbReference type="InterPro" id="IPR036812">
    <property type="entry name" value="NAD(P)_OxRdtase_dom_sf"/>
</dbReference>
<evidence type="ECO:0000259" key="2">
    <source>
        <dbReference type="Pfam" id="PF00248"/>
    </source>
</evidence>
<keyword evidence="4" id="KW-1185">Reference proteome</keyword>
<organism evidence="3 4">
    <name type="scientific">Nakaseomyces bracarensis</name>
    <dbReference type="NCBI Taxonomy" id="273131"/>
    <lineage>
        <taxon>Eukaryota</taxon>
        <taxon>Fungi</taxon>
        <taxon>Dikarya</taxon>
        <taxon>Ascomycota</taxon>
        <taxon>Saccharomycotina</taxon>
        <taxon>Saccharomycetes</taxon>
        <taxon>Saccharomycetales</taxon>
        <taxon>Saccharomycetaceae</taxon>
        <taxon>Nakaseomyces</taxon>
    </lineage>
</organism>
<dbReference type="EMBL" id="JBEVYD010000002">
    <property type="protein sequence ID" value="KAL3234830.1"/>
    <property type="molecule type" value="Genomic_DNA"/>
</dbReference>
<accession>A0ABR4P051</accession>
<dbReference type="PANTHER" id="PTHR43364">
    <property type="entry name" value="NADH-SPECIFIC METHYLGLYOXAL REDUCTASE-RELATED"/>
    <property type="match status" value="1"/>
</dbReference>
<evidence type="ECO:0000313" key="3">
    <source>
        <dbReference type="EMBL" id="KAL3234830.1"/>
    </source>
</evidence>
<proteinExistence type="predicted"/>
<gene>
    <name evidence="3" type="ORF">RNJ44_02618</name>
</gene>
<dbReference type="Gene3D" id="3.20.20.100">
    <property type="entry name" value="NADP-dependent oxidoreductase domain"/>
    <property type="match status" value="1"/>
</dbReference>
<evidence type="ECO:0000256" key="1">
    <source>
        <dbReference type="ARBA" id="ARBA00023002"/>
    </source>
</evidence>
<comment type="caution">
    <text evidence="3">The sequence shown here is derived from an EMBL/GenBank/DDBJ whole genome shotgun (WGS) entry which is preliminary data.</text>
</comment>
<dbReference type="Pfam" id="PF00248">
    <property type="entry name" value="Aldo_ket_red"/>
    <property type="match status" value="1"/>
</dbReference>
<dbReference type="InterPro" id="IPR050523">
    <property type="entry name" value="AKR_Detox_Biosynth"/>
</dbReference>
<feature type="domain" description="NADP-dependent oxidoreductase" evidence="2">
    <location>
        <begin position="21"/>
        <end position="335"/>
    </location>
</feature>
<sequence length="344" mass="39836">MASQLVKQVRFGGSGLKISPILIGCMSYGSKKWANWVMEDKKEIFSILKHAYDRGLRTYDTADFYSNGLSEKLLKEFMETYNIRRETVVIMTKVFFGVDETLELHHENKLSSEEDLDLSNQRGLSRKHIIDGVKKCTERLGTYIDVLQIHRLDRETPMKEIMRALNDVVEMGYTRYIGASSMLATEFAELQFIADKYNWFQFISSQSYYNLMNREDERELIPFAKRHNIALIPWSPNARGILTRPLEQTTDRIKSDPTFKSLELDNLTSEDKEIVSRVEKVAKKNNVSMAIISTAWVLSKGCNPIVGLNSIKRVDEAVEAINFKLSQEDINYLEEPYRPKKVYR</sequence>
<dbReference type="SUPFAM" id="SSF51430">
    <property type="entry name" value="NAD(P)-linked oxidoreductase"/>
    <property type="match status" value="1"/>
</dbReference>
<evidence type="ECO:0000313" key="4">
    <source>
        <dbReference type="Proteomes" id="UP001623330"/>
    </source>
</evidence>
<dbReference type="Proteomes" id="UP001623330">
    <property type="component" value="Unassembled WGS sequence"/>
</dbReference>
<protein>
    <recommendedName>
        <fullName evidence="2">NADP-dependent oxidoreductase domain-containing protein</fullName>
    </recommendedName>
</protein>
<reference evidence="3 4" key="1">
    <citation type="submission" date="2024-05" db="EMBL/GenBank/DDBJ databases">
        <title>Long read based assembly of the Candida bracarensis genome reveals expanded adhesin content.</title>
        <authorList>
            <person name="Marcet-Houben M."/>
            <person name="Ksiezopolska E."/>
            <person name="Gabaldon T."/>
        </authorList>
    </citation>
    <scope>NUCLEOTIDE SEQUENCE [LARGE SCALE GENOMIC DNA]</scope>
    <source>
        <strain evidence="3 4">CBM6</strain>
    </source>
</reference>
<dbReference type="InterPro" id="IPR023210">
    <property type="entry name" value="NADP_OxRdtase_dom"/>
</dbReference>